<accession>A0A552UJ38</accession>
<keyword evidence="2" id="KW-0540">Nuclease</keyword>
<name>A0A552UJ38_9SPHN</name>
<evidence type="ECO:0000313" key="2">
    <source>
        <dbReference type="EMBL" id="TRW18191.1"/>
    </source>
</evidence>
<feature type="domain" description="DUF559" evidence="1">
    <location>
        <begin position="11"/>
        <end position="112"/>
    </location>
</feature>
<keyword evidence="2" id="KW-0378">Hydrolase</keyword>
<dbReference type="PANTHER" id="PTHR38590:SF1">
    <property type="entry name" value="BLL0828 PROTEIN"/>
    <property type="match status" value="1"/>
</dbReference>
<proteinExistence type="predicted"/>
<dbReference type="CDD" id="cd01038">
    <property type="entry name" value="Endonuclease_DUF559"/>
    <property type="match status" value="1"/>
</dbReference>
<dbReference type="Gene3D" id="3.40.960.10">
    <property type="entry name" value="VSR Endonuclease"/>
    <property type="match status" value="1"/>
</dbReference>
<dbReference type="OrthoDB" id="9798754at2"/>
<protein>
    <submittedName>
        <fullName evidence="2">Endonuclease domain-containing protein</fullName>
    </submittedName>
</protein>
<gene>
    <name evidence="2" type="ORF">FMM06_08855</name>
</gene>
<comment type="caution">
    <text evidence="2">The sequence shown here is derived from an EMBL/GenBank/DDBJ whole genome shotgun (WGS) entry which is preliminary data.</text>
</comment>
<dbReference type="RefSeq" id="WP_144236884.1">
    <property type="nucleotide sequence ID" value="NZ_VJWA01000001.1"/>
</dbReference>
<dbReference type="InterPro" id="IPR047216">
    <property type="entry name" value="Endonuclease_DUF559_bact"/>
</dbReference>
<dbReference type="InterPro" id="IPR007569">
    <property type="entry name" value="DUF559"/>
</dbReference>
<organism evidence="2 3">
    <name type="scientific">Glacieibacterium frigidum</name>
    <dbReference type="NCBI Taxonomy" id="2593303"/>
    <lineage>
        <taxon>Bacteria</taxon>
        <taxon>Pseudomonadati</taxon>
        <taxon>Pseudomonadota</taxon>
        <taxon>Alphaproteobacteria</taxon>
        <taxon>Sphingomonadales</taxon>
        <taxon>Sphingosinicellaceae</taxon>
        <taxon>Glacieibacterium</taxon>
    </lineage>
</organism>
<reference evidence="2 3" key="1">
    <citation type="submission" date="2019-07" db="EMBL/GenBank/DDBJ databases">
        <title>Novel species isolated from glacier.</title>
        <authorList>
            <person name="Liu Q."/>
            <person name="Xin Y.-H."/>
        </authorList>
    </citation>
    <scope>NUCLEOTIDE SEQUENCE [LARGE SCALE GENOMIC DNA]</scope>
    <source>
        <strain evidence="2 3">LB1R16</strain>
    </source>
</reference>
<evidence type="ECO:0000259" key="1">
    <source>
        <dbReference type="Pfam" id="PF04480"/>
    </source>
</evidence>
<sequence length="126" mass="14736">MSRVVRIVSPFAKPLRKTSTEAERKVWRALRDRRFAETKLRRQHSVGPYIADFACISAKLILELDGSQHNDSREYDARRTAYLNECGWRVVRFPNAEVFTNFDWVMQTIAWHLAAQTTEHPHPGPR</sequence>
<dbReference type="Proteomes" id="UP000317894">
    <property type="component" value="Unassembled WGS sequence"/>
</dbReference>
<dbReference type="Pfam" id="PF04480">
    <property type="entry name" value="DUF559"/>
    <property type="match status" value="1"/>
</dbReference>
<keyword evidence="3" id="KW-1185">Reference proteome</keyword>
<dbReference type="InterPro" id="IPR011335">
    <property type="entry name" value="Restrct_endonuc-II-like"/>
</dbReference>
<dbReference type="SUPFAM" id="SSF52980">
    <property type="entry name" value="Restriction endonuclease-like"/>
    <property type="match status" value="1"/>
</dbReference>
<dbReference type="GO" id="GO:0004519">
    <property type="term" value="F:endonuclease activity"/>
    <property type="evidence" value="ECO:0007669"/>
    <property type="project" value="UniProtKB-KW"/>
</dbReference>
<keyword evidence="2" id="KW-0255">Endonuclease</keyword>
<dbReference type="PANTHER" id="PTHR38590">
    <property type="entry name" value="BLL0828 PROTEIN"/>
    <property type="match status" value="1"/>
</dbReference>
<dbReference type="EMBL" id="VJWA01000001">
    <property type="protein sequence ID" value="TRW18191.1"/>
    <property type="molecule type" value="Genomic_DNA"/>
</dbReference>
<evidence type="ECO:0000313" key="3">
    <source>
        <dbReference type="Proteomes" id="UP000317894"/>
    </source>
</evidence>
<dbReference type="AlphaFoldDB" id="A0A552UJ38"/>